<evidence type="ECO:0008006" key="5">
    <source>
        <dbReference type="Google" id="ProtNLM"/>
    </source>
</evidence>
<dbReference type="EMBL" id="FOLQ01000006">
    <property type="protein sequence ID" value="SFD71514.1"/>
    <property type="molecule type" value="Genomic_DNA"/>
</dbReference>
<feature type="chain" id="PRO_5011435407" description="DUF3106 domain-containing protein" evidence="2">
    <location>
        <begin position="22"/>
        <end position="313"/>
    </location>
</feature>
<proteinExistence type="predicted"/>
<dbReference type="OrthoDB" id="1409070at2"/>
<accession>A0A1I1ULD0</accession>
<feature type="signal peptide" evidence="2">
    <location>
        <begin position="1"/>
        <end position="21"/>
    </location>
</feature>
<reference evidence="3" key="1">
    <citation type="submission" date="2016-10" db="EMBL/GenBank/DDBJ databases">
        <authorList>
            <person name="de Groot N.N."/>
        </authorList>
    </citation>
    <scope>NUCLEOTIDE SEQUENCE [LARGE SCALE GENOMIC DNA]</scope>
    <source>
        <strain evidence="3">DSM 26130</strain>
    </source>
</reference>
<name>A0A1I1ULD0_9BACT</name>
<feature type="region of interest" description="Disordered" evidence="1">
    <location>
        <begin position="207"/>
        <end position="234"/>
    </location>
</feature>
<evidence type="ECO:0000256" key="1">
    <source>
        <dbReference type="SAM" id="MobiDB-lite"/>
    </source>
</evidence>
<keyword evidence="4" id="KW-1185">Reference proteome</keyword>
<dbReference type="AlphaFoldDB" id="A0A1I1ULD0"/>
<sequence length="313" mass="35823">MKFIRQFSFLAVLVAGPLLMAANSGDVMTELGIEEPKLRQDVLLNLREPRWFFFNPTNSMRQAVRQLPGSARATTVRTLAKAVRAYVESSSFKQTWLQDLRTYYPYDETYTDEYIAKKKQADQAEKSVAQGQFSAQMGAMDQSFSLMDPAMLKMAAQAQLSQEEQELAALSGSARTTRAQHVASLKKMMILPPAEFKKQYLASLKQQMQASMNQSANEPERDKDRLSEERKRKAEFDAHSDFGPLLKQRLQAFITLSETVDFDARLAPMGRKQEFANPVYQRKPAEWKFLYRLGKEPVTEARLFAKQWLADLH</sequence>
<evidence type="ECO:0000313" key="3">
    <source>
        <dbReference type="EMBL" id="SFD71514.1"/>
    </source>
</evidence>
<keyword evidence="2" id="KW-0732">Signal</keyword>
<gene>
    <name evidence="3" type="ORF">SAMN05216167_106313</name>
</gene>
<evidence type="ECO:0000313" key="4">
    <source>
        <dbReference type="Proteomes" id="UP000198598"/>
    </source>
</evidence>
<dbReference type="STRING" id="662367.SAMN05216167_106313"/>
<dbReference type="RefSeq" id="WP_093828642.1">
    <property type="nucleotide sequence ID" value="NZ_FOLQ01000006.1"/>
</dbReference>
<evidence type="ECO:0000256" key="2">
    <source>
        <dbReference type="SAM" id="SignalP"/>
    </source>
</evidence>
<protein>
    <recommendedName>
        <fullName evidence="5">DUF3106 domain-containing protein</fullName>
    </recommendedName>
</protein>
<dbReference type="Proteomes" id="UP000198598">
    <property type="component" value="Unassembled WGS sequence"/>
</dbReference>
<feature type="compositionally biased region" description="Polar residues" evidence="1">
    <location>
        <begin position="207"/>
        <end position="217"/>
    </location>
</feature>
<feature type="compositionally biased region" description="Basic and acidic residues" evidence="1">
    <location>
        <begin position="218"/>
        <end position="234"/>
    </location>
</feature>
<organism evidence="3 4">
    <name type="scientific">Spirosoma endophyticum</name>
    <dbReference type="NCBI Taxonomy" id="662367"/>
    <lineage>
        <taxon>Bacteria</taxon>
        <taxon>Pseudomonadati</taxon>
        <taxon>Bacteroidota</taxon>
        <taxon>Cytophagia</taxon>
        <taxon>Cytophagales</taxon>
        <taxon>Cytophagaceae</taxon>
        <taxon>Spirosoma</taxon>
    </lineage>
</organism>